<dbReference type="Pfam" id="PF05691">
    <property type="entry name" value="Raffinose_syn"/>
    <property type="match status" value="1"/>
</dbReference>
<evidence type="ECO:0000313" key="3">
    <source>
        <dbReference type="EMBL" id="KAG2408733.1"/>
    </source>
</evidence>
<evidence type="ECO:0000256" key="1">
    <source>
        <dbReference type="ARBA" id="ARBA00023277"/>
    </source>
</evidence>
<organism evidence="3 4">
    <name type="scientific">Phaseolus angularis</name>
    <name type="common">Azuki bean</name>
    <name type="synonym">Vigna angularis</name>
    <dbReference type="NCBI Taxonomy" id="3914"/>
    <lineage>
        <taxon>Eukaryota</taxon>
        <taxon>Viridiplantae</taxon>
        <taxon>Streptophyta</taxon>
        <taxon>Embryophyta</taxon>
        <taxon>Tracheophyta</taxon>
        <taxon>Spermatophyta</taxon>
        <taxon>Magnoliopsida</taxon>
        <taxon>eudicotyledons</taxon>
        <taxon>Gunneridae</taxon>
        <taxon>Pentapetalae</taxon>
        <taxon>rosids</taxon>
        <taxon>fabids</taxon>
        <taxon>Fabales</taxon>
        <taxon>Fabaceae</taxon>
        <taxon>Papilionoideae</taxon>
        <taxon>50 kb inversion clade</taxon>
        <taxon>NPAAA clade</taxon>
        <taxon>indigoferoid/millettioid clade</taxon>
        <taxon>Phaseoleae</taxon>
        <taxon>Vigna</taxon>
    </lineage>
</organism>
<dbReference type="PANTHER" id="PTHR31268">
    <property type="match status" value="1"/>
</dbReference>
<comment type="caution">
    <text evidence="3">The sequence shown here is derived from an EMBL/GenBank/DDBJ whole genome shotgun (WGS) entry which is preliminary data.</text>
</comment>
<dbReference type="Proteomes" id="UP000743370">
    <property type="component" value="Unassembled WGS sequence"/>
</dbReference>
<dbReference type="GO" id="GO:0047274">
    <property type="term" value="F:galactinol-sucrose galactosyltransferase activity"/>
    <property type="evidence" value="ECO:0007669"/>
    <property type="project" value="TreeGrafter"/>
</dbReference>
<dbReference type="InterPro" id="IPR008811">
    <property type="entry name" value="Glycosyl_hydrolases_36"/>
</dbReference>
<feature type="domain" description="Succinate dehydogenase/fumarate reductase N-terminal" evidence="2">
    <location>
        <begin position="77"/>
        <end position="115"/>
    </location>
</feature>
<evidence type="ECO:0000259" key="2">
    <source>
        <dbReference type="Pfam" id="PF13085"/>
    </source>
</evidence>
<dbReference type="Gene3D" id="3.10.20.30">
    <property type="match status" value="1"/>
</dbReference>
<dbReference type="InterPro" id="IPR036010">
    <property type="entry name" value="2Fe-2S_ferredoxin-like_sf"/>
</dbReference>
<keyword evidence="3" id="KW-0808">Transferase</keyword>
<sequence length="149" mass="16401">MVCEKYGERVDMVKAYYKAFTASVRKNFKGNGVFASMEHCNDFMLLETEAISPGRVGDDFWCTDPYGDPNGWNPRHKIKNEIDPSLTFRRSCCEGICGSCAMNIDGSSGRTRHRCQGRRSCRARGTAKSSTGCTSALCAPVVAHLTLAT</sequence>
<dbReference type="InterPro" id="IPR012675">
    <property type="entry name" value="Beta-grasp_dom_sf"/>
</dbReference>
<reference evidence="3 4" key="1">
    <citation type="submission" date="2020-05" db="EMBL/GenBank/DDBJ databases">
        <title>Vigna angularis (adzuki bean) Var. LongXiaoDou No. 4 denovo assembly.</title>
        <authorList>
            <person name="Xiang H."/>
        </authorList>
    </citation>
    <scope>NUCLEOTIDE SEQUENCE [LARGE SCALE GENOMIC DNA]</scope>
    <source>
        <tissue evidence="3">Leaf</tissue>
    </source>
</reference>
<gene>
    <name evidence="3" type="ORF">HKW66_Vig0035550</name>
</gene>
<dbReference type="Pfam" id="PF13085">
    <property type="entry name" value="Fer2_3"/>
    <property type="match status" value="1"/>
</dbReference>
<dbReference type="AlphaFoldDB" id="A0A8T0LEW4"/>
<keyword evidence="3" id="KW-0328">Glycosyltransferase</keyword>
<name>A0A8T0LEW4_PHAAN</name>
<dbReference type="GO" id="GO:0009055">
    <property type="term" value="F:electron transfer activity"/>
    <property type="evidence" value="ECO:0007669"/>
    <property type="project" value="InterPro"/>
</dbReference>
<dbReference type="SUPFAM" id="SSF54292">
    <property type="entry name" value="2Fe-2S ferredoxin-like"/>
    <property type="match status" value="1"/>
</dbReference>
<dbReference type="PANTHER" id="PTHR31268:SF14">
    <property type="entry name" value="GALACTINOL--SUCROSE GALACTOSYLTRANSFERASE 5-RELATED"/>
    <property type="match status" value="1"/>
</dbReference>
<accession>A0A8T0LEW4</accession>
<dbReference type="GO" id="GO:0051536">
    <property type="term" value="F:iron-sulfur cluster binding"/>
    <property type="evidence" value="ECO:0007669"/>
    <property type="project" value="InterPro"/>
</dbReference>
<keyword evidence="1" id="KW-0119">Carbohydrate metabolism</keyword>
<protein>
    <submittedName>
        <fullName evidence="3">Galactinol--sucrose galactosyltransferase</fullName>
    </submittedName>
</protein>
<evidence type="ECO:0000313" key="4">
    <source>
        <dbReference type="Proteomes" id="UP000743370"/>
    </source>
</evidence>
<proteinExistence type="predicted"/>
<dbReference type="InterPro" id="IPR025192">
    <property type="entry name" value="Succ_DH/fum_Rdtase_N"/>
</dbReference>
<dbReference type="EMBL" id="JABFOF010000001">
    <property type="protein sequence ID" value="KAG2408733.1"/>
    <property type="molecule type" value="Genomic_DNA"/>
</dbReference>